<organism evidence="1 2">
    <name type="scientific">Pseudoduganella guangdongensis</name>
    <dbReference type="NCBI Taxonomy" id="2692179"/>
    <lineage>
        <taxon>Bacteria</taxon>
        <taxon>Pseudomonadati</taxon>
        <taxon>Pseudomonadota</taxon>
        <taxon>Betaproteobacteria</taxon>
        <taxon>Burkholderiales</taxon>
        <taxon>Oxalobacteraceae</taxon>
        <taxon>Telluria group</taxon>
        <taxon>Pseudoduganella</taxon>
    </lineage>
</organism>
<comment type="caution">
    <text evidence="1">The sequence shown here is derived from an EMBL/GenBank/DDBJ whole genome shotgun (WGS) entry which is preliminary data.</text>
</comment>
<gene>
    <name evidence="1" type="ORF">GTP41_01815</name>
</gene>
<accession>A0A6N9HC69</accession>
<evidence type="ECO:0000313" key="1">
    <source>
        <dbReference type="EMBL" id="MYN00827.1"/>
    </source>
</evidence>
<evidence type="ECO:0000313" key="2">
    <source>
        <dbReference type="Proteomes" id="UP000448575"/>
    </source>
</evidence>
<proteinExistence type="predicted"/>
<reference evidence="1 2" key="1">
    <citation type="submission" date="2019-12" db="EMBL/GenBank/DDBJ databases">
        <title>Novel species isolated from a subtropical stream in China.</title>
        <authorList>
            <person name="Lu H."/>
        </authorList>
    </citation>
    <scope>NUCLEOTIDE SEQUENCE [LARGE SCALE GENOMIC DNA]</scope>
    <source>
        <strain evidence="1 2">DS3</strain>
    </source>
</reference>
<dbReference type="RefSeq" id="WP_161023831.1">
    <property type="nucleotide sequence ID" value="NZ_WWCJ01000001.1"/>
</dbReference>
<dbReference type="AlphaFoldDB" id="A0A6N9HC69"/>
<dbReference type="EMBL" id="WWCJ01000001">
    <property type="protein sequence ID" value="MYN00827.1"/>
    <property type="molecule type" value="Genomic_DNA"/>
</dbReference>
<sequence length="175" mass="19646">MLATELEKSLRQSLRSAGQQLKDLDALGALRFVTEHWQSTEVDGLRPMQGDGLVAYFELLNRGRGSVLEFGINRILRFPPIDGANFWEWAPGYKLRLSLTYKPPLEFFQLNAAKSVVDCWSKADVLTFIDELKSLPLFKLVNQLELDASSISFTECDSPPTEANHATKGLTWAKA</sequence>
<name>A0A6N9HC69_9BURK</name>
<keyword evidence="2" id="KW-1185">Reference proteome</keyword>
<dbReference type="Proteomes" id="UP000448575">
    <property type="component" value="Unassembled WGS sequence"/>
</dbReference>
<protein>
    <submittedName>
        <fullName evidence="1">Uncharacterized protein</fullName>
    </submittedName>
</protein>